<evidence type="ECO:0000313" key="1">
    <source>
        <dbReference type="EMBL" id="RMA42216.1"/>
    </source>
</evidence>
<keyword evidence="2" id="KW-1185">Reference proteome</keyword>
<comment type="caution">
    <text evidence="1">The sequence shown here is derived from an EMBL/GenBank/DDBJ whole genome shotgun (WGS) entry which is preliminary data.</text>
</comment>
<proteinExistence type="predicted"/>
<dbReference type="InterPro" id="IPR009593">
    <property type="entry name" value="DUF1203"/>
</dbReference>
<dbReference type="EMBL" id="RCNT01000005">
    <property type="protein sequence ID" value="RMA42216.1"/>
    <property type="molecule type" value="Genomic_DNA"/>
</dbReference>
<dbReference type="OrthoDB" id="118609at2"/>
<accession>A0A3L9Y818</accession>
<sequence>MTTYRGETAMSVTFEALPTDLVEALRSGAPDANGMVAERMVSDGQGMPCRHCLRNVPAGREALVLNHRPFAALHPYAESGPIFLCADACAPGDGPAPELLTYSPDFLVKAYNAEERIIYGTGAITPAEEVASRCETLLRDPEVAFVDVRSARNNCFLTRAKRV</sequence>
<dbReference type="PIRSF" id="PIRSF034110">
    <property type="entry name" value="DUF1203"/>
    <property type="match status" value="1"/>
</dbReference>
<gene>
    <name evidence="1" type="ORF">D9R08_11720</name>
</gene>
<dbReference type="Pfam" id="PF06718">
    <property type="entry name" value="DUF1203"/>
    <property type="match status" value="1"/>
</dbReference>
<organism evidence="1 2">
    <name type="scientific">Rhodophyticola porphyridii</name>
    <dbReference type="NCBI Taxonomy" id="1852017"/>
    <lineage>
        <taxon>Bacteria</taxon>
        <taxon>Pseudomonadati</taxon>
        <taxon>Pseudomonadota</taxon>
        <taxon>Alphaproteobacteria</taxon>
        <taxon>Rhodobacterales</taxon>
        <taxon>Roseobacteraceae</taxon>
        <taxon>Rhodophyticola</taxon>
    </lineage>
</organism>
<dbReference type="AlphaFoldDB" id="A0A3L9Y818"/>
<evidence type="ECO:0000313" key="2">
    <source>
        <dbReference type="Proteomes" id="UP000281343"/>
    </source>
</evidence>
<protein>
    <submittedName>
        <fullName evidence="1">DUF1203 domain-containing protein</fullName>
    </submittedName>
</protein>
<reference evidence="1 2" key="1">
    <citation type="submission" date="2018-10" db="EMBL/GenBank/DDBJ databases">
        <authorList>
            <person name="Jung H.S."/>
            <person name="Jeon C.O."/>
        </authorList>
    </citation>
    <scope>NUCLEOTIDE SEQUENCE [LARGE SCALE GENOMIC DNA]</scope>
    <source>
        <strain evidence="1 2">MA-7-27</strain>
    </source>
</reference>
<name>A0A3L9Y818_9RHOB</name>
<dbReference type="Proteomes" id="UP000281343">
    <property type="component" value="Unassembled WGS sequence"/>
</dbReference>